<sequence length="15" mass="1730">MLAYPVEVNLLKSPR</sequence>
<name>A0A0E9TVW2_ANGAN</name>
<organism evidence="1">
    <name type="scientific">Anguilla anguilla</name>
    <name type="common">European freshwater eel</name>
    <name type="synonym">Muraena anguilla</name>
    <dbReference type="NCBI Taxonomy" id="7936"/>
    <lineage>
        <taxon>Eukaryota</taxon>
        <taxon>Metazoa</taxon>
        <taxon>Chordata</taxon>
        <taxon>Craniata</taxon>
        <taxon>Vertebrata</taxon>
        <taxon>Euteleostomi</taxon>
        <taxon>Actinopterygii</taxon>
        <taxon>Neopterygii</taxon>
        <taxon>Teleostei</taxon>
        <taxon>Anguilliformes</taxon>
        <taxon>Anguillidae</taxon>
        <taxon>Anguilla</taxon>
    </lineage>
</organism>
<reference evidence="1" key="2">
    <citation type="journal article" date="2015" name="Fish Shellfish Immunol.">
        <title>Early steps in the European eel (Anguilla anguilla)-Vibrio vulnificus interaction in the gills: Role of the RtxA13 toxin.</title>
        <authorList>
            <person name="Callol A."/>
            <person name="Pajuelo D."/>
            <person name="Ebbesson L."/>
            <person name="Teles M."/>
            <person name="MacKenzie S."/>
            <person name="Amaro C."/>
        </authorList>
    </citation>
    <scope>NUCLEOTIDE SEQUENCE</scope>
</reference>
<dbReference type="EMBL" id="GBXM01051522">
    <property type="protein sequence ID" value="JAH57055.1"/>
    <property type="molecule type" value="Transcribed_RNA"/>
</dbReference>
<reference evidence="1" key="1">
    <citation type="submission" date="2014-11" db="EMBL/GenBank/DDBJ databases">
        <authorList>
            <person name="Amaro Gonzalez C."/>
        </authorList>
    </citation>
    <scope>NUCLEOTIDE SEQUENCE</scope>
</reference>
<proteinExistence type="predicted"/>
<evidence type="ECO:0000313" key="1">
    <source>
        <dbReference type="EMBL" id="JAH57055.1"/>
    </source>
</evidence>
<accession>A0A0E9TVW2</accession>
<protein>
    <submittedName>
        <fullName evidence="1">Uncharacterized protein</fullName>
    </submittedName>
</protein>